<sequence>MSDTIPYSTSAPAVPARYEKAKYEDVQENIRGMFEKMRETRKGMYIYGGAGTGKTHTAYALYQNTFDKIGVYRRFWNVTELLRDIRQDMDRDRYEKRRTEDDLMEFRGVLFLDDFGAEKMTDWVLETFYLIINKRYENMLPTIFTSNFTIKELAERIGDRITSRLVETCDIVPMEGADRRLSINLPPHQA</sequence>
<gene>
    <name evidence="2" type="ORF">COX64_00110</name>
</gene>
<dbReference type="EMBL" id="PFQB01000003">
    <property type="protein sequence ID" value="PJA15957.1"/>
    <property type="molecule type" value="Genomic_DNA"/>
</dbReference>
<dbReference type="GO" id="GO:0005524">
    <property type="term" value="F:ATP binding"/>
    <property type="evidence" value="ECO:0007669"/>
    <property type="project" value="InterPro"/>
</dbReference>
<dbReference type="Proteomes" id="UP000228952">
    <property type="component" value="Unassembled WGS sequence"/>
</dbReference>
<dbReference type="InterPro" id="IPR002611">
    <property type="entry name" value="IstB_ATP-bd"/>
</dbReference>
<name>A0A2M7W3A1_9BACT</name>
<comment type="caution">
    <text evidence="2">The sequence shown here is derived from an EMBL/GenBank/DDBJ whole genome shotgun (WGS) entry which is preliminary data.</text>
</comment>
<dbReference type="CDD" id="cd00009">
    <property type="entry name" value="AAA"/>
    <property type="match status" value="1"/>
</dbReference>
<proteinExistence type="predicted"/>
<dbReference type="GO" id="GO:0006260">
    <property type="term" value="P:DNA replication"/>
    <property type="evidence" value="ECO:0007669"/>
    <property type="project" value="TreeGrafter"/>
</dbReference>
<dbReference type="PANTHER" id="PTHR30050:SF4">
    <property type="entry name" value="ATP-BINDING PROTEIN RV3427C IN INSERTION SEQUENCE-RELATED"/>
    <property type="match status" value="1"/>
</dbReference>
<dbReference type="AlphaFoldDB" id="A0A2M7W3A1"/>
<dbReference type="Gene3D" id="3.40.50.300">
    <property type="entry name" value="P-loop containing nucleotide triphosphate hydrolases"/>
    <property type="match status" value="1"/>
</dbReference>
<reference evidence="3" key="1">
    <citation type="submission" date="2017-09" db="EMBL/GenBank/DDBJ databases">
        <title>Depth-based differentiation of microbial function through sediment-hosted aquifers and enrichment of novel symbionts in the deep terrestrial subsurface.</title>
        <authorList>
            <person name="Probst A.J."/>
            <person name="Ladd B."/>
            <person name="Jarett J.K."/>
            <person name="Geller-Mcgrath D.E."/>
            <person name="Sieber C.M.K."/>
            <person name="Emerson J.B."/>
            <person name="Anantharaman K."/>
            <person name="Thomas B.C."/>
            <person name="Malmstrom R."/>
            <person name="Stieglmeier M."/>
            <person name="Klingl A."/>
            <person name="Woyke T."/>
            <person name="Ryan C.M."/>
            <person name="Banfield J.F."/>
        </authorList>
    </citation>
    <scope>NUCLEOTIDE SEQUENCE [LARGE SCALE GENOMIC DNA]</scope>
</reference>
<accession>A0A2M7W3A1</accession>
<dbReference type="Pfam" id="PF01695">
    <property type="entry name" value="IstB_IS21"/>
    <property type="match status" value="1"/>
</dbReference>
<feature type="domain" description="IstB-like ATP-binding" evidence="1">
    <location>
        <begin position="40"/>
        <end position="181"/>
    </location>
</feature>
<protein>
    <recommendedName>
        <fullName evidence="1">IstB-like ATP-binding domain-containing protein</fullName>
    </recommendedName>
</protein>
<dbReference type="PANTHER" id="PTHR30050">
    <property type="entry name" value="CHROMOSOMAL REPLICATION INITIATOR PROTEIN DNAA"/>
    <property type="match status" value="1"/>
</dbReference>
<evidence type="ECO:0000259" key="1">
    <source>
        <dbReference type="Pfam" id="PF01695"/>
    </source>
</evidence>
<dbReference type="InterPro" id="IPR027417">
    <property type="entry name" value="P-loop_NTPase"/>
</dbReference>
<dbReference type="SUPFAM" id="SSF52540">
    <property type="entry name" value="P-loop containing nucleoside triphosphate hydrolases"/>
    <property type="match status" value="1"/>
</dbReference>
<organism evidence="2 3">
    <name type="scientific">Candidatus Dojkabacteria bacterium CG_4_10_14_0_2_um_filter_Dojkabacteria_WS6_41_15</name>
    <dbReference type="NCBI Taxonomy" id="2014249"/>
    <lineage>
        <taxon>Bacteria</taxon>
        <taxon>Candidatus Dojkabacteria</taxon>
    </lineage>
</organism>
<evidence type="ECO:0000313" key="2">
    <source>
        <dbReference type="EMBL" id="PJA15957.1"/>
    </source>
</evidence>
<evidence type="ECO:0000313" key="3">
    <source>
        <dbReference type="Proteomes" id="UP000228952"/>
    </source>
</evidence>